<proteinExistence type="predicted"/>
<dbReference type="Proteomes" id="UP001501480">
    <property type="component" value="Unassembled WGS sequence"/>
</dbReference>
<reference evidence="1 2" key="1">
    <citation type="journal article" date="2019" name="Int. J. Syst. Evol. Microbiol.">
        <title>The Global Catalogue of Microorganisms (GCM) 10K type strain sequencing project: providing services to taxonomists for standard genome sequencing and annotation.</title>
        <authorList>
            <consortium name="The Broad Institute Genomics Platform"/>
            <consortium name="The Broad Institute Genome Sequencing Center for Infectious Disease"/>
            <person name="Wu L."/>
            <person name="Ma J."/>
        </authorList>
    </citation>
    <scope>NUCLEOTIDE SEQUENCE [LARGE SCALE GENOMIC DNA]</scope>
    <source>
        <strain evidence="1 2">JCM 15749</strain>
    </source>
</reference>
<evidence type="ECO:0000313" key="2">
    <source>
        <dbReference type="Proteomes" id="UP001501480"/>
    </source>
</evidence>
<dbReference type="EMBL" id="BAAAPY010000001">
    <property type="protein sequence ID" value="GAA2071025.1"/>
    <property type="molecule type" value="Genomic_DNA"/>
</dbReference>
<keyword evidence="2" id="KW-1185">Reference proteome</keyword>
<sequence>MKEGPKPSRARVLHEVIEEILVRKDGQIPTDIEGIDVFFDGIEDLANALLLRWHTRLVASLERGLADEPEDREEAVVEAWRHATWIYWGVRKVIDDLADHPPTEEVAHAVRATAHNDWAAMAVAAGLASAFDEPAVRVGHRLEIEARRRNIVEQSTARTPGPRTVLGKVKAMITG</sequence>
<accession>A0ABN2VSQ1</accession>
<evidence type="ECO:0000313" key="1">
    <source>
        <dbReference type="EMBL" id="GAA2071025.1"/>
    </source>
</evidence>
<dbReference type="RefSeq" id="WP_344324017.1">
    <property type="nucleotide sequence ID" value="NZ_BAAAPY010000001.1"/>
</dbReference>
<protein>
    <submittedName>
        <fullName evidence="1">Uncharacterized protein</fullName>
    </submittedName>
</protein>
<comment type="caution">
    <text evidence="1">The sequence shown here is derived from an EMBL/GenBank/DDBJ whole genome shotgun (WGS) entry which is preliminary data.</text>
</comment>
<name>A0ABN2VSQ1_9ACTN</name>
<gene>
    <name evidence="1" type="ORF">GCM10009821_05680</name>
</gene>
<organism evidence="1 2">
    <name type="scientific">Aeromicrobium halocynthiae</name>
    <dbReference type="NCBI Taxonomy" id="560557"/>
    <lineage>
        <taxon>Bacteria</taxon>
        <taxon>Bacillati</taxon>
        <taxon>Actinomycetota</taxon>
        <taxon>Actinomycetes</taxon>
        <taxon>Propionibacteriales</taxon>
        <taxon>Nocardioidaceae</taxon>
        <taxon>Aeromicrobium</taxon>
    </lineage>
</organism>